<feature type="signal peptide" evidence="1">
    <location>
        <begin position="1"/>
        <end position="25"/>
    </location>
</feature>
<organism evidence="2 3">
    <name type="scientific">Neisseria weixii</name>
    <dbReference type="NCBI Taxonomy" id="1853276"/>
    <lineage>
        <taxon>Bacteria</taxon>
        <taxon>Pseudomonadati</taxon>
        <taxon>Pseudomonadota</taxon>
        <taxon>Betaproteobacteria</taxon>
        <taxon>Neisseriales</taxon>
        <taxon>Neisseriaceae</taxon>
        <taxon>Neisseria</taxon>
    </lineage>
</organism>
<protein>
    <submittedName>
        <fullName evidence="2">Uncharacterized protein</fullName>
    </submittedName>
</protein>
<sequence>MNTFNRNVSKITVATLLALTLAACGGGGGGSHSLSTNSTPTKDNKVVSLTAQKEQVIRGLEKEYDGVKVDSYSVKINGKTYNSGNIDLSGLGEGVQRVSITEEATVTTVEGSKGKAVRNSILHIYQQPYSIVAGVEVKGGYGHCPRI</sequence>
<comment type="caution">
    <text evidence="2">The sequence shown here is derived from an EMBL/GenBank/DDBJ whole genome shotgun (WGS) entry which is preliminary data.</text>
</comment>
<gene>
    <name evidence="2" type="ORF">EGK74_13040</name>
</gene>
<dbReference type="PROSITE" id="PS51257">
    <property type="entry name" value="PROKAR_LIPOPROTEIN"/>
    <property type="match status" value="1"/>
</dbReference>
<dbReference type="Proteomes" id="UP000272412">
    <property type="component" value="Unassembled WGS sequence"/>
</dbReference>
<evidence type="ECO:0000313" key="2">
    <source>
        <dbReference type="EMBL" id="RPD83247.1"/>
    </source>
</evidence>
<proteinExistence type="predicted"/>
<dbReference type="AlphaFoldDB" id="A0A3N4MNK5"/>
<keyword evidence="1" id="KW-0732">Signal</keyword>
<reference evidence="2 3" key="1">
    <citation type="submission" date="2018-11" db="EMBL/GenBank/DDBJ databases">
        <title>Neisseria weixii sp. nov. isolated from the rectal contents of plateau pika (Ochotona cruzoniae).</title>
        <authorList>
            <person name="Zhang G."/>
        </authorList>
    </citation>
    <scope>NUCLEOTIDE SEQUENCE [LARGE SCALE GENOMIC DNA]</scope>
    <source>
        <strain evidence="2 3">10009</strain>
    </source>
</reference>
<dbReference type="RefSeq" id="WP_123805005.1">
    <property type="nucleotide sequence ID" value="NZ_RPFL01000066.1"/>
</dbReference>
<evidence type="ECO:0000256" key="1">
    <source>
        <dbReference type="SAM" id="SignalP"/>
    </source>
</evidence>
<feature type="chain" id="PRO_5018299279" evidence="1">
    <location>
        <begin position="26"/>
        <end position="147"/>
    </location>
</feature>
<dbReference type="OrthoDB" id="6688917at2"/>
<name>A0A3N4MNK5_9NEIS</name>
<dbReference type="EMBL" id="RPFL01000066">
    <property type="protein sequence ID" value="RPD83247.1"/>
    <property type="molecule type" value="Genomic_DNA"/>
</dbReference>
<keyword evidence="3" id="KW-1185">Reference proteome</keyword>
<evidence type="ECO:0000313" key="3">
    <source>
        <dbReference type="Proteomes" id="UP000272412"/>
    </source>
</evidence>
<accession>A0A3N4MNK5</accession>